<sequence>MPHAIARRHAAAQAVALRALGLLVLLTAAGAAGATTARAQTCVGAEEAAAFQLRHLQTQLMVGALQCRGVHALGQRTYYNRFATRHAALIDGANATLSRFFDRHFDGAARARLDAYVTGLANDVSAASRRTDAYCVRVAALGLALAGNDRRPLAGAAAEAPLAPRSPFPACTRQQAAATPGTDRGLNR</sequence>
<dbReference type="Proteomes" id="UP000295399">
    <property type="component" value="Unassembled WGS sequence"/>
</dbReference>
<protein>
    <submittedName>
        <fullName evidence="3">Uncharacterized protein</fullName>
    </submittedName>
</protein>
<keyword evidence="2" id="KW-0732">Signal</keyword>
<evidence type="ECO:0000256" key="2">
    <source>
        <dbReference type="SAM" id="SignalP"/>
    </source>
</evidence>
<name>A0A4R2PIE8_RHOSA</name>
<comment type="caution">
    <text evidence="3">The sequence shown here is derived from an EMBL/GenBank/DDBJ whole genome shotgun (WGS) entry which is preliminary data.</text>
</comment>
<evidence type="ECO:0000256" key="1">
    <source>
        <dbReference type="SAM" id="MobiDB-lite"/>
    </source>
</evidence>
<dbReference type="RefSeq" id="WP_132708135.1">
    <property type="nucleotide sequence ID" value="NZ_JACIGF010000004.1"/>
</dbReference>
<organism evidence="3 4">
    <name type="scientific">Rhodothalassium salexigens DSM 2132</name>
    <dbReference type="NCBI Taxonomy" id="1188247"/>
    <lineage>
        <taxon>Bacteria</taxon>
        <taxon>Pseudomonadati</taxon>
        <taxon>Pseudomonadota</taxon>
        <taxon>Alphaproteobacteria</taxon>
        <taxon>Rhodothalassiales</taxon>
        <taxon>Rhodothalassiaceae</taxon>
        <taxon>Rhodothalassium</taxon>
    </lineage>
</organism>
<feature type="chain" id="PRO_5020778781" evidence="2">
    <location>
        <begin position="35"/>
        <end position="188"/>
    </location>
</feature>
<reference evidence="3 4" key="1">
    <citation type="submission" date="2019-03" db="EMBL/GenBank/DDBJ databases">
        <title>Genomic Encyclopedia of Type Strains, Phase IV (KMG-IV): sequencing the most valuable type-strain genomes for metagenomic binning, comparative biology and taxonomic classification.</title>
        <authorList>
            <person name="Goeker M."/>
        </authorList>
    </citation>
    <scope>NUCLEOTIDE SEQUENCE [LARGE SCALE GENOMIC DNA]</scope>
    <source>
        <strain evidence="3 4">DSM 2132</strain>
    </source>
</reference>
<feature type="region of interest" description="Disordered" evidence="1">
    <location>
        <begin position="164"/>
        <end position="188"/>
    </location>
</feature>
<dbReference type="AlphaFoldDB" id="A0A4R2PIE8"/>
<gene>
    <name evidence="3" type="ORF">EV659_10480</name>
</gene>
<keyword evidence="4" id="KW-1185">Reference proteome</keyword>
<dbReference type="EMBL" id="SLXO01000004">
    <property type="protein sequence ID" value="TCP35230.1"/>
    <property type="molecule type" value="Genomic_DNA"/>
</dbReference>
<accession>A0A4R2PIE8</accession>
<dbReference type="InParanoid" id="A0A4R2PIE8"/>
<dbReference type="OrthoDB" id="7270931at2"/>
<evidence type="ECO:0000313" key="3">
    <source>
        <dbReference type="EMBL" id="TCP35230.1"/>
    </source>
</evidence>
<proteinExistence type="predicted"/>
<feature type="signal peptide" evidence="2">
    <location>
        <begin position="1"/>
        <end position="34"/>
    </location>
</feature>
<evidence type="ECO:0000313" key="4">
    <source>
        <dbReference type="Proteomes" id="UP000295399"/>
    </source>
</evidence>